<dbReference type="GO" id="GO:0032790">
    <property type="term" value="P:ribosome disassembly"/>
    <property type="evidence" value="ECO:0007669"/>
    <property type="project" value="TreeGrafter"/>
</dbReference>
<dbReference type="Gene3D" id="3.30.1330.30">
    <property type="match status" value="1"/>
</dbReference>
<dbReference type="InterPro" id="IPR029064">
    <property type="entry name" value="Ribosomal_eL30-like_sf"/>
</dbReference>
<dbReference type="InterPro" id="IPR042226">
    <property type="entry name" value="eFR1_2_sf"/>
</dbReference>
<comment type="caution">
    <text evidence="7">The sequence shown here is derived from an EMBL/GenBank/DDBJ whole genome shotgun (WGS) entry which is preliminary data.</text>
</comment>
<dbReference type="GO" id="GO:0071025">
    <property type="term" value="P:RNA surveillance"/>
    <property type="evidence" value="ECO:0007669"/>
    <property type="project" value="InterPro"/>
</dbReference>
<dbReference type="SUPFAM" id="SSF55315">
    <property type="entry name" value="L30e-like"/>
    <property type="match status" value="1"/>
</dbReference>
<gene>
    <name evidence="7" type="primary">DOM34</name>
    <name evidence="7" type="ORF">IWQ62_006736</name>
</gene>
<feature type="non-terminal residue" evidence="7">
    <location>
        <position position="1"/>
    </location>
</feature>
<evidence type="ECO:0000313" key="7">
    <source>
        <dbReference type="EMBL" id="KAJ1949426.1"/>
    </source>
</evidence>
<dbReference type="GO" id="GO:0070651">
    <property type="term" value="P:nonfunctional rRNA decay"/>
    <property type="evidence" value="ECO:0007669"/>
    <property type="project" value="TreeGrafter"/>
</dbReference>
<evidence type="ECO:0000313" key="8">
    <source>
        <dbReference type="Proteomes" id="UP001150925"/>
    </source>
</evidence>
<dbReference type="Gene3D" id="3.30.420.60">
    <property type="entry name" value="eRF1 domain 2"/>
    <property type="match status" value="1"/>
</dbReference>
<evidence type="ECO:0000259" key="6">
    <source>
        <dbReference type="Pfam" id="PF03465"/>
    </source>
</evidence>
<keyword evidence="5" id="KW-0479">Metal-binding</keyword>
<dbReference type="PANTHER" id="PTHR10853:SF0">
    <property type="entry name" value="PROTEIN PELOTA HOMOLOG"/>
    <property type="match status" value="1"/>
</dbReference>
<dbReference type="SUPFAM" id="SSF53137">
    <property type="entry name" value="Translational machinery components"/>
    <property type="match status" value="1"/>
</dbReference>
<reference evidence="7" key="1">
    <citation type="submission" date="2022-07" db="EMBL/GenBank/DDBJ databases">
        <title>Phylogenomic reconstructions and comparative analyses of Kickxellomycotina fungi.</title>
        <authorList>
            <person name="Reynolds N.K."/>
            <person name="Stajich J.E."/>
            <person name="Barry K."/>
            <person name="Grigoriev I.V."/>
            <person name="Crous P."/>
            <person name="Smith M.E."/>
        </authorList>
    </citation>
    <scope>NUCLEOTIDE SEQUENCE</scope>
    <source>
        <strain evidence="7">RSA 1196</strain>
    </source>
</reference>
<dbReference type="GO" id="GO:0070966">
    <property type="term" value="P:nuclear-transcribed mRNA catabolic process, no-go decay"/>
    <property type="evidence" value="ECO:0007669"/>
    <property type="project" value="InterPro"/>
</dbReference>
<dbReference type="InterPro" id="IPR004405">
    <property type="entry name" value="TF_pelota"/>
</dbReference>
<comment type="similarity">
    <text evidence="3">Belongs to the eukaryotic release factor 1 family. Pelota subfamily.</text>
</comment>
<feature type="domain" description="eRF1" evidence="6">
    <location>
        <begin position="42"/>
        <end position="124"/>
    </location>
</feature>
<evidence type="ECO:0000256" key="5">
    <source>
        <dbReference type="ARBA" id="ARBA00022723"/>
    </source>
</evidence>
<dbReference type="GO" id="GO:0046872">
    <property type="term" value="F:metal ion binding"/>
    <property type="evidence" value="ECO:0007669"/>
    <property type="project" value="UniProtKB-KW"/>
</dbReference>
<dbReference type="Proteomes" id="UP001150925">
    <property type="component" value="Unassembled WGS sequence"/>
</dbReference>
<dbReference type="InterPro" id="IPR005142">
    <property type="entry name" value="eRF1_3"/>
</dbReference>
<dbReference type="Pfam" id="PF03465">
    <property type="entry name" value="eRF1_3"/>
    <property type="match status" value="1"/>
</dbReference>
<comment type="subcellular location">
    <subcellularLocation>
        <location evidence="2">Cytoplasm</location>
    </subcellularLocation>
</comment>
<protein>
    <submittedName>
        <fullName evidence="7">Translation factor pelota</fullName>
    </submittedName>
</protein>
<organism evidence="7 8">
    <name type="scientific">Dispira parvispora</name>
    <dbReference type="NCBI Taxonomy" id="1520584"/>
    <lineage>
        <taxon>Eukaryota</taxon>
        <taxon>Fungi</taxon>
        <taxon>Fungi incertae sedis</taxon>
        <taxon>Zoopagomycota</taxon>
        <taxon>Kickxellomycotina</taxon>
        <taxon>Dimargaritomycetes</taxon>
        <taxon>Dimargaritales</taxon>
        <taxon>Dimargaritaceae</taxon>
        <taxon>Dispira</taxon>
    </lineage>
</organism>
<evidence type="ECO:0000256" key="2">
    <source>
        <dbReference type="ARBA" id="ARBA00004496"/>
    </source>
</evidence>
<dbReference type="AlphaFoldDB" id="A0A9W8AMZ2"/>
<sequence>KVIFENKFKFVLVHCSSGHKHALQEVLDDQAVQSKLADTKAARETRALDEFYKLLNDNPDRAYYGYDHVVKASENGAIDQLLITDELFRAADVKTRRQYNSLVESVREYGGKVLVFSTLHVSGERK</sequence>
<keyword evidence="4" id="KW-0963">Cytoplasm</keyword>
<dbReference type="GO" id="GO:0005737">
    <property type="term" value="C:cytoplasm"/>
    <property type="evidence" value="ECO:0007669"/>
    <property type="project" value="UniProtKB-SubCell"/>
</dbReference>
<evidence type="ECO:0000256" key="3">
    <source>
        <dbReference type="ARBA" id="ARBA00009504"/>
    </source>
</evidence>
<name>A0A9W8AMZ2_9FUNG</name>
<accession>A0A9W8AMZ2</accession>
<dbReference type="OrthoDB" id="10249111at2759"/>
<comment type="cofactor">
    <cofactor evidence="1">
        <name>a divalent metal cation</name>
        <dbReference type="ChEBI" id="CHEBI:60240"/>
    </cofactor>
</comment>
<dbReference type="PANTHER" id="PTHR10853">
    <property type="entry name" value="PELOTA"/>
    <property type="match status" value="1"/>
</dbReference>
<proteinExistence type="inferred from homology"/>
<dbReference type="FunFam" id="3.30.1330.30:FF:000008">
    <property type="entry name" value="Protein pelota homolog"/>
    <property type="match status" value="1"/>
</dbReference>
<dbReference type="GO" id="GO:0070481">
    <property type="term" value="P:nuclear-transcribed mRNA catabolic process, non-stop decay"/>
    <property type="evidence" value="ECO:0007669"/>
    <property type="project" value="InterPro"/>
</dbReference>
<keyword evidence="8" id="KW-1185">Reference proteome</keyword>
<evidence type="ECO:0000256" key="4">
    <source>
        <dbReference type="ARBA" id="ARBA00022490"/>
    </source>
</evidence>
<dbReference type="EMBL" id="JANBPY010004021">
    <property type="protein sequence ID" value="KAJ1949426.1"/>
    <property type="molecule type" value="Genomic_DNA"/>
</dbReference>
<evidence type="ECO:0000256" key="1">
    <source>
        <dbReference type="ARBA" id="ARBA00001968"/>
    </source>
</evidence>